<organism evidence="2 3">
    <name type="scientific">Roseateles saccharophilus</name>
    <name type="common">Pseudomonas saccharophila</name>
    <dbReference type="NCBI Taxonomy" id="304"/>
    <lineage>
        <taxon>Bacteria</taxon>
        <taxon>Pseudomonadati</taxon>
        <taxon>Pseudomonadota</taxon>
        <taxon>Betaproteobacteria</taxon>
        <taxon>Burkholderiales</taxon>
        <taxon>Sphaerotilaceae</taxon>
        <taxon>Roseateles</taxon>
    </lineage>
</organism>
<dbReference type="Proteomes" id="UP001180453">
    <property type="component" value="Unassembled WGS sequence"/>
</dbReference>
<proteinExistence type="predicted"/>
<accession>A0ABU1YVG5</accession>
<protein>
    <submittedName>
        <fullName evidence="2">Uncharacterized protein</fullName>
    </submittedName>
</protein>
<dbReference type="RefSeq" id="WP_310272627.1">
    <property type="nucleotide sequence ID" value="NZ_JAVDXU010000006.1"/>
</dbReference>
<sequence length="793" mass="87233">MHPHTSSVRTVLQWINEFKRIDIAREIQLDGSTKNYVMEFGPIADKLRDVKTDSVGTALGKVEEIDKQRCGERLADDKTLEKWTQFLEAKKAFKGHKAFDEAAGLVEQARLAKDPREAQKHLASARQKLWDNTPDKLEKTDIPGVPSGQSARKIDPAQAVKALKRKDLESLIARNDTWGNFDPAKALGDKATEEDLKVLLNIIESAVEADQQDAAWKEYEDKVNQVIAKRPGAPVDAKVYKEVILGAGASAAYYIASNYGKFDMKNTMILGNLQPWAKDRGKDGNVNHPHNQTDPQQKGNKPIEDDEKGLAARAELSRRIAEVIAKVPHTQCTIEKVRRCQGDFFEIETKEEGSFYASKVTNAMGIGKQKEPDLDPPAGPETKAHMHDMDSFKQKLDDGTAIKKAYPKVKSVCVSGGNAAIDVITAIIRDQGKNPSDDKLDIHWVVGDTGAPAFLNGTDNALAAEAFPDGNLVGGGPLIKNNMKVYRGRLTGASGAGPVQVIATYSDPPRSKTMKTHKFTVDMVVYGTGPDSEAMQRMFVNESSVGKDEPLTLEPVIDKSRHYNVQIEEKNPVELMKKLQGKLKDEQAATELKGFLEDPSLEKVVDNLRDVIVSVKSQDSEGAKSTMQFVGASGARMQTNNGSLTPLSPRDPDVRHEAIASLPENVVGNDQLTAARSRIEAQFNSLPTSSDDDVPLVAVEGGINFITSNQTVIRVHIAECYPKIPPGLGDYVTGQIIFERSQRTEKGKTPKASVPIPTPTEGDTWMENLSLKQQKDFQNRWTKRLQDISARIS</sequence>
<feature type="compositionally biased region" description="Polar residues" evidence="1">
    <location>
        <begin position="288"/>
        <end position="299"/>
    </location>
</feature>
<dbReference type="EMBL" id="JAVDXU010000006">
    <property type="protein sequence ID" value="MDR7272853.1"/>
    <property type="molecule type" value="Genomic_DNA"/>
</dbReference>
<evidence type="ECO:0000256" key="1">
    <source>
        <dbReference type="SAM" id="MobiDB-lite"/>
    </source>
</evidence>
<keyword evidence="3" id="KW-1185">Reference proteome</keyword>
<feature type="region of interest" description="Disordered" evidence="1">
    <location>
        <begin position="742"/>
        <end position="761"/>
    </location>
</feature>
<gene>
    <name evidence="2" type="ORF">J2X20_005538</name>
</gene>
<evidence type="ECO:0000313" key="2">
    <source>
        <dbReference type="EMBL" id="MDR7272853.1"/>
    </source>
</evidence>
<feature type="region of interest" description="Disordered" evidence="1">
    <location>
        <begin position="134"/>
        <end position="153"/>
    </location>
</feature>
<evidence type="ECO:0000313" key="3">
    <source>
        <dbReference type="Proteomes" id="UP001180453"/>
    </source>
</evidence>
<feature type="region of interest" description="Disordered" evidence="1">
    <location>
        <begin position="279"/>
        <end position="304"/>
    </location>
</feature>
<comment type="caution">
    <text evidence="2">The sequence shown here is derived from an EMBL/GenBank/DDBJ whole genome shotgun (WGS) entry which is preliminary data.</text>
</comment>
<reference evidence="2 3" key="1">
    <citation type="submission" date="2023-07" db="EMBL/GenBank/DDBJ databases">
        <title>Sorghum-associated microbial communities from plants grown in Nebraska, USA.</title>
        <authorList>
            <person name="Schachtman D."/>
        </authorList>
    </citation>
    <scope>NUCLEOTIDE SEQUENCE [LARGE SCALE GENOMIC DNA]</scope>
    <source>
        <strain evidence="2 3">BE314</strain>
    </source>
</reference>
<name>A0ABU1YVG5_ROSSA</name>